<dbReference type="PANTHER" id="PTHR34981:SF1">
    <property type="entry name" value="CELL DIVISION PROTEIN ZAPA"/>
    <property type="match status" value="1"/>
</dbReference>
<dbReference type="GO" id="GO:0030428">
    <property type="term" value="C:cell septum"/>
    <property type="evidence" value="ECO:0007669"/>
    <property type="project" value="TreeGrafter"/>
</dbReference>
<evidence type="ECO:0000256" key="1">
    <source>
        <dbReference type="ARBA" id="ARBA00004496"/>
    </source>
</evidence>
<dbReference type="Gene3D" id="6.10.250.790">
    <property type="match status" value="1"/>
</dbReference>
<evidence type="ECO:0000256" key="4">
    <source>
        <dbReference type="ARBA" id="ARBA00022618"/>
    </source>
</evidence>
<comment type="function">
    <text evidence="7">Activator of cell division through the inhibition of FtsZ GTPase activity, therefore promoting FtsZ assembly into bundles of protofilaments necessary for the formation of the division Z ring. It is recruited early at mid-cell but it is not essential for cell division.</text>
</comment>
<protein>
    <recommendedName>
        <fullName evidence="2">Cell division protein ZapA</fullName>
    </recommendedName>
    <alternativeName>
        <fullName evidence="9">Z ring-associated protein ZapA</fullName>
    </alternativeName>
</protein>
<dbReference type="InterPro" id="IPR053712">
    <property type="entry name" value="Bac_CellDiv_Activator"/>
</dbReference>
<dbReference type="Proteomes" id="UP000033423">
    <property type="component" value="Unassembled WGS sequence"/>
</dbReference>
<keyword evidence="3" id="KW-0963">Cytoplasm</keyword>
<evidence type="ECO:0000256" key="7">
    <source>
        <dbReference type="ARBA" id="ARBA00024910"/>
    </source>
</evidence>
<keyword evidence="6" id="KW-0131">Cell cycle</keyword>
<evidence type="ECO:0000256" key="5">
    <source>
        <dbReference type="ARBA" id="ARBA00023210"/>
    </source>
</evidence>
<dbReference type="SUPFAM" id="SSF102829">
    <property type="entry name" value="Cell division protein ZapA-like"/>
    <property type="match status" value="1"/>
</dbReference>
<evidence type="ECO:0000256" key="2">
    <source>
        <dbReference type="ARBA" id="ARBA00015195"/>
    </source>
</evidence>
<keyword evidence="5" id="KW-0717">Septation</keyword>
<comment type="subcellular location">
    <subcellularLocation>
        <location evidence="1">Cytoplasm</location>
    </subcellularLocation>
</comment>
<evidence type="ECO:0000313" key="10">
    <source>
        <dbReference type="EMBL" id="KJU82736.1"/>
    </source>
</evidence>
<evidence type="ECO:0000256" key="8">
    <source>
        <dbReference type="ARBA" id="ARBA00026068"/>
    </source>
</evidence>
<dbReference type="GO" id="GO:0000917">
    <property type="term" value="P:division septum assembly"/>
    <property type="evidence" value="ECO:0007669"/>
    <property type="project" value="UniProtKB-KW"/>
</dbReference>
<evidence type="ECO:0000256" key="3">
    <source>
        <dbReference type="ARBA" id="ARBA00022490"/>
    </source>
</evidence>
<dbReference type="PANTHER" id="PTHR34981">
    <property type="entry name" value="CELL DIVISION PROTEIN ZAPA"/>
    <property type="match status" value="1"/>
</dbReference>
<name>A0A0F3GLG2_9BACT</name>
<dbReference type="GO" id="GO:0032153">
    <property type="term" value="C:cell division site"/>
    <property type="evidence" value="ECO:0007669"/>
    <property type="project" value="TreeGrafter"/>
</dbReference>
<dbReference type="InterPro" id="IPR036192">
    <property type="entry name" value="Cell_div_ZapA-like_sf"/>
</dbReference>
<accession>A0A0F3GLG2</accession>
<gene>
    <name evidence="10" type="ORF">MBAV_005073</name>
</gene>
<evidence type="ECO:0000256" key="9">
    <source>
        <dbReference type="ARBA" id="ARBA00033158"/>
    </source>
</evidence>
<evidence type="ECO:0000313" key="11">
    <source>
        <dbReference type="Proteomes" id="UP000033423"/>
    </source>
</evidence>
<keyword evidence="4 10" id="KW-0132">Cell division</keyword>
<dbReference type="GO" id="GO:0043093">
    <property type="term" value="P:FtsZ-dependent cytokinesis"/>
    <property type="evidence" value="ECO:0007669"/>
    <property type="project" value="TreeGrafter"/>
</dbReference>
<proteinExistence type="predicted"/>
<comment type="subunit">
    <text evidence="8">Homodimer. Interacts with FtsZ.</text>
</comment>
<dbReference type="GO" id="GO:0000921">
    <property type="term" value="P:septin ring assembly"/>
    <property type="evidence" value="ECO:0007669"/>
    <property type="project" value="TreeGrafter"/>
</dbReference>
<evidence type="ECO:0000256" key="6">
    <source>
        <dbReference type="ARBA" id="ARBA00023306"/>
    </source>
</evidence>
<dbReference type="Pfam" id="PF05164">
    <property type="entry name" value="ZapA"/>
    <property type="match status" value="1"/>
</dbReference>
<organism evidence="10 11">
    <name type="scientific">Candidatus Magnetobacterium bavaricum</name>
    <dbReference type="NCBI Taxonomy" id="29290"/>
    <lineage>
        <taxon>Bacteria</taxon>
        <taxon>Pseudomonadati</taxon>
        <taxon>Nitrospirota</taxon>
        <taxon>Thermodesulfovibrionia</taxon>
        <taxon>Thermodesulfovibrionales</taxon>
        <taxon>Candidatus Magnetobacteriaceae</taxon>
        <taxon>Candidatus Magnetobacterium</taxon>
    </lineage>
</organism>
<dbReference type="EMBL" id="LACI01002190">
    <property type="protein sequence ID" value="KJU82736.1"/>
    <property type="molecule type" value="Genomic_DNA"/>
</dbReference>
<dbReference type="GO" id="GO:0005829">
    <property type="term" value="C:cytosol"/>
    <property type="evidence" value="ECO:0007669"/>
    <property type="project" value="TreeGrafter"/>
</dbReference>
<reference evidence="10 11" key="1">
    <citation type="submission" date="2015-02" db="EMBL/GenBank/DDBJ databases">
        <title>Single-cell genomics of uncultivated deep-branching MTB reveals a conserved set of magnetosome genes.</title>
        <authorList>
            <person name="Kolinko S."/>
            <person name="Richter M."/>
            <person name="Glockner F.O."/>
            <person name="Brachmann A."/>
            <person name="Schuler D."/>
        </authorList>
    </citation>
    <scope>NUCLEOTIDE SEQUENCE [LARGE SCALE GENOMIC DNA]</scope>
    <source>
        <strain evidence="10">TM-1</strain>
    </source>
</reference>
<keyword evidence="11" id="KW-1185">Reference proteome</keyword>
<dbReference type="InterPro" id="IPR007838">
    <property type="entry name" value="Cell_div_ZapA-like"/>
</dbReference>
<dbReference type="AlphaFoldDB" id="A0A0F3GLG2"/>
<sequence>MASAEVYILGQKYILKGEEPEEYIRALAVYVDKKLQEIQRSAPMANQTKTAILAALGIADELFKQKEAYEALTKNIETSAEDLSKILD</sequence>
<comment type="caution">
    <text evidence="10">The sequence shown here is derived from an EMBL/GenBank/DDBJ whole genome shotgun (WGS) entry which is preliminary data.</text>
</comment>